<keyword evidence="2" id="KW-1185">Reference proteome</keyword>
<proteinExistence type="predicted"/>
<feature type="non-terminal residue" evidence="1">
    <location>
        <position position="236"/>
    </location>
</feature>
<comment type="caution">
    <text evidence="1">The sequence shown here is derived from an EMBL/GenBank/DDBJ whole genome shotgun (WGS) entry which is preliminary data.</text>
</comment>
<evidence type="ECO:0000313" key="1">
    <source>
        <dbReference type="EMBL" id="VDI62329.1"/>
    </source>
</evidence>
<reference evidence="1" key="1">
    <citation type="submission" date="2018-11" db="EMBL/GenBank/DDBJ databases">
        <authorList>
            <person name="Alioto T."/>
            <person name="Alioto T."/>
        </authorList>
    </citation>
    <scope>NUCLEOTIDE SEQUENCE</scope>
</reference>
<evidence type="ECO:0000313" key="2">
    <source>
        <dbReference type="Proteomes" id="UP000596742"/>
    </source>
</evidence>
<dbReference type="EMBL" id="UYJE01008240">
    <property type="protein sequence ID" value="VDI62329.1"/>
    <property type="molecule type" value="Genomic_DNA"/>
</dbReference>
<gene>
    <name evidence="1" type="ORF">MGAL_10B005629</name>
</gene>
<organism evidence="1 2">
    <name type="scientific">Mytilus galloprovincialis</name>
    <name type="common">Mediterranean mussel</name>
    <dbReference type="NCBI Taxonomy" id="29158"/>
    <lineage>
        <taxon>Eukaryota</taxon>
        <taxon>Metazoa</taxon>
        <taxon>Spiralia</taxon>
        <taxon>Lophotrochozoa</taxon>
        <taxon>Mollusca</taxon>
        <taxon>Bivalvia</taxon>
        <taxon>Autobranchia</taxon>
        <taxon>Pteriomorphia</taxon>
        <taxon>Mytilida</taxon>
        <taxon>Mytiloidea</taxon>
        <taxon>Mytilidae</taxon>
        <taxon>Mytilinae</taxon>
        <taxon>Mytilus</taxon>
    </lineage>
</organism>
<dbReference type="OrthoDB" id="6119446at2759"/>
<accession>A0A8B6GD91</accession>
<dbReference type="Proteomes" id="UP000596742">
    <property type="component" value="Unassembled WGS sequence"/>
</dbReference>
<name>A0A8B6GD91_MYTGA</name>
<dbReference type="AlphaFoldDB" id="A0A8B6GD91"/>
<sequence length="236" mass="27318">FQRQPIKISGIEQDEDLTATRSAITFPVSEEESQIVNVPFRILSDIYRCAKQLLSEDGNFTLLPGCKDGKSFMLQKKIKDKCDVTNLANANMATNRGKKASKATQRRKGAANKTSIELQEYVKRDIPTQDQPFHLTFCAGLIRKCYGCNQEFSKKHRKSPHDLLLKRYDFRSYFKPKSNCQKTSKNMQSTYFHFSAECARRLVPRLEMTHVVVHNEIKEQLKEGHKEILDQHNIKY</sequence>
<protein>
    <submittedName>
        <fullName evidence="1">Uncharacterized protein</fullName>
    </submittedName>
</protein>